<dbReference type="InterPro" id="IPR000182">
    <property type="entry name" value="GNAT_dom"/>
</dbReference>
<name>A0A0B5EHV7_STRA4</name>
<evidence type="ECO:0000313" key="5">
    <source>
        <dbReference type="Proteomes" id="UP000031523"/>
    </source>
</evidence>
<dbReference type="CDD" id="cd04301">
    <property type="entry name" value="NAT_SF"/>
    <property type="match status" value="1"/>
</dbReference>
<protein>
    <submittedName>
        <fullName evidence="4">Putative acetyltransferase</fullName>
    </submittedName>
</protein>
<evidence type="ECO:0000256" key="1">
    <source>
        <dbReference type="ARBA" id="ARBA00022679"/>
    </source>
</evidence>
<dbReference type="PANTHER" id="PTHR43877">
    <property type="entry name" value="AMINOALKYLPHOSPHONATE N-ACETYLTRANSFERASE-RELATED-RELATED"/>
    <property type="match status" value="1"/>
</dbReference>
<dbReference type="SUPFAM" id="SSF55729">
    <property type="entry name" value="Acyl-CoA N-acyltransferases (Nat)"/>
    <property type="match status" value="1"/>
</dbReference>
<gene>
    <name evidence="4" type="ORF">SLNWT_0613</name>
</gene>
<dbReference type="InterPro" id="IPR016181">
    <property type="entry name" value="Acyl_CoA_acyltransferase"/>
</dbReference>
<keyword evidence="1 4" id="KW-0808">Transferase</keyword>
<dbReference type="KEGG" id="sals:SLNWT_0613"/>
<organism evidence="4 5">
    <name type="scientific">Streptomyces albus (strain ATCC 21838 / DSM 41398 / FERM P-419 / JCM 4703 / NBRC 107858)</name>
    <dbReference type="NCBI Taxonomy" id="1081613"/>
    <lineage>
        <taxon>Bacteria</taxon>
        <taxon>Bacillati</taxon>
        <taxon>Actinomycetota</taxon>
        <taxon>Actinomycetes</taxon>
        <taxon>Kitasatosporales</taxon>
        <taxon>Streptomycetaceae</taxon>
        <taxon>Streptomyces</taxon>
    </lineage>
</organism>
<dbReference type="Pfam" id="PF00583">
    <property type="entry name" value="Acetyltransf_1"/>
    <property type="match status" value="1"/>
</dbReference>
<evidence type="ECO:0000259" key="3">
    <source>
        <dbReference type="PROSITE" id="PS51186"/>
    </source>
</evidence>
<dbReference type="Gene3D" id="3.40.630.30">
    <property type="match status" value="1"/>
</dbReference>
<proteinExistence type="predicted"/>
<keyword evidence="5" id="KW-1185">Reference proteome</keyword>
<dbReference type="PANTHER" id="PTHR43877:SF2">
    <property type="entry name" value="AMINOALKYLPHOSPHONATE N-ACETYLTRANSFERASE-RELATED"/>
    <property type="match status" value="1"/>
</dbReference>
<feature type="domain" description="N-acetyltransferase" evidence="3">
    <location>
        <begin position="1"/>
        <end position="159"/>
    </location>
</feature>
<keyword evidence="2" id="KW-0012">Acyltransferase</keyword>
<sequence>MLVLEPDDWQLWRRLRLAALAEAPRAFGATLAEWQGAGDREERWRGRLAIPDSRNLVAVVEGEPLGMASGVPAEAPGAVELISMWVGPEARGLGVGALLIAEVEEWARGAGATTLKLSVRPDNAAALALYTRCGFGHTAEPGELLPDGSRELVMAKPLGVG</sequence>
<evidence type="ECO:0000256" key="2">
    <source>
        <dbReference type="ARBA" id="ARBA00023315"/>
    </source>
</evidence>
<dbReference type="GO" id="GO:0016747">
    <property type="term" value="F:acyltransferase activity, transferring groups other than amino-acyl groups"/>
    <property type="evidence" value="ECO:0007669"/>
    <property type="project" value="InterPro"/>
</dbReference>
<dbReference type="AlphaFoldDB" id="A0A0B5EHV7"/>
<dbReference type="PROSITE" id="PS51186">
    <property type="entry name" value="GNAT"/>
    <property type="match status" value="1"/>
</dbReference>
<dbReference type="Proteomes" id="UP000031523">
    <property type="component" value="Chromosome"/>
</dbReference>
<accession>A0A0B5EHV7</accession>
<dbReference type="EMBL" id="CP010519">
    <property type="protein sequence ID" value="AJE80989.1"/>
    <property type="molecule type" value="Genomic_DNA"/>
</dbReference>
<evidence type="ECO:0000313" key="4">
    <source>
        <dbReference type="EMBL" id="AJE80989.1"/>
    </source>
</evidence>
<dbReference type="InterPro" id="IPR050832">
    <property type="entry name" value="Bact_Acetyltransf"/>
</dbReference>
<reference evidence="4 5" key="1">
    <citation type="submission" date="2015-01" db="EMBL/GenBank/DDBJ databases">
        <title>Enhanced salinomycin production by adjusting the supply of polyketide extender units in Streptomyce albus DSM 41398.</title>
        <authorList>
            <person name="Lu C."/>
        </authorList>
    </citation>
    <scope>NUCLEOTIDE SEQUENCE [LARGE SCALE GENOMIC DNA]</scope>
    <source>
        <strain evidence="5">ATCC 21838 / DSM 41398 / FERM P-419 / JCM 4703 / NBRC 107858</strain>
    </source>
</reference>